<comment type="caution">
    <text evidence="1">The sequence shown here is derived from an EMBL/GenBank/DDBJ whole genome shotgun (WGS) entry which is preliminary data.</text>
</comment>
<evidence type="ECO:0000313" key="1">
    <source>
        <dbReference type="EMBL" id="GAK36103.1"/>
    </source>
</evidence>
<reference evidence="1 2" key="1">
    <citation type="journal article" date="2015" name="Microbes Environ.">
        <title>Distribution and evolution of nitrogen fixation genes in the phylum bacteroidetes.</title>
        <authorList>
            <person name="Inoue J."/>
            <person name="Oshima K."/>
            <person name="Suda W."/>
            <person name="Sakamoto M."/>
            <person name="Iino T."/>
            <person name="Noda S."/>
            <person name="Hongoh Y."/>
            <person name="Hattori M."/>
            <person name="Ohkuma M."/>
        </authorList>
    </citation>
    <scope>NUCLEOTIDE SEQUENCE [LARGE SCALE GENOMIC DNA]</scope>
    <source>
        <strain evidence="1 2">JCM 15093</strain>
    </source>
</reference>
<proteinExistence type="predicted"/>
<dbReference type="EMBL" id="BAJS01000005">
    <property type="protein sequence ID" value="GAK36103.1"/>
    <property type="molecule type" value="Genomic_DNA"/>
</dbReference>
<protein>
    <recommendedName>
        <fullName evidence="3">Four helix bundle protein</fullName>
    </recommendedName>
</protein>
<dbReference type="Proteomes" id="UP000027601">
    <property type="component" value="Unassembled WGS sequence"/>
</dbReference>
<evidence type="ECO:0000313" key="2">
    <source>
        <dbReference type="Proteomes" id="UP000027601"/>
    </source>
</evidence>
<keyword evidence="2" id="KW-1185">Reference proteome</keyword>
<sequence>MFAKNKVKRAIQVTNQLKNILATVEYFYNNPEVLSTRNLRIIRKICKLLMGIINMLNNQKDDNL</sequence>
<name>A0A069CZS7_9BACE</name>
<gene>
    <name evidence="1" type="ORF">JCM15093_1245</name>
</gene>
<organism evidence="1 2">
    <name type="scientific">Bacteroides graminisolvens DSM 19988 = JCM 15093</name>
    <dbReference type="NCBI Taxonomy" id="1121097"/>
    <lineage>
        <taxon>Bacteria</taxon>
        <taxon>Pseudomonadati</taxon>
        <taxon>Bacteroidota</taxon>
        <taxon>Bacteroidia</taxon>
        <taxon>Bacteroidales</taxon>
        <taxon>Bacteroidaceae</taxon>
        <taxon>Bacteroides</taxon>
    </lineage>
</organism>
<evidence type="ECO:0008006" key="3">
    <source>
        <dbReference type="Google" id="ProtNLM"/>
    </source>
</evidence>
<accession>A0A069CZS7</accession>
<dbReference type="AlphaFoldDB" id="A0A069CZS7"/>